<gene>
    <name evidence="2" type="ORF">BJY01DRAFT_228891</name>
</gene>
<name>A0ABR4IJF4_9EURO</name>
<organism evidence="2 3">
    <name type="scientific">Aspergillus pseudoustus</name>
    <dbReference type="NCBI Taxonomy" id="1810923"/>
    <lineage>
        <taxon>Eukaryota</taxon>
        <taxon>Fungi</taxon>
        <taxon>Dikarya</taxon>
        <taxon>Ascomycota</taxon>
        <taxon>Pezizomycotina</taxon>
        <taxon>Eurotiomycetes</taxon>
        <taxon>Eurotiomycetidae</taxon>
        <taxon>Eurotiales</taxon>
        <taxon>Aspergillaceae</taxon>
        <taxon>Aspergillus</taxon>
        <taxon>Aspergillus subgen. Nidulantes</taxon>
    </lineage>
</organism>
<feature type="compositionally biased region" description="Polar residues" evidence="1">
    <location>
        <begin position="176"/>
        <end position="195"/>
    </location>
</feature>
<feature type="compositionally biased region" description="Low complexity" evidence="1">
    <location>
        <begin position="78"/>
        <end position="87"/>
    </location>
</feature>
<feature type="compositionally biased region" description="Polar residues" evidence="1">
    <location>
        <begin position="19"/>
        <end position="40"/>
    </location>
</feature>
<dbReference type="EMBL" id="JBFXLU010000384">
    <property type="protein sequence ID" value="KAL2827865.1"/>
    <property type="molecule type" value="Genomic_DNA"/>
</dbReference>
<sequence>MQGRASAYPHHAYLPRPRTSPNRIQKENAFTTRTRQNNPERIQVAQRPTPRADMQGRASVHPRHAYLPRPRASSNRQTDNTTTTHTNYHGHPQSTTDHLLPGKPQNNHQNNHQNNYHHQIHQRVGFARLYPSPVVKRGVDLDGDCQMTGMPFIYSKKDWFRIQREVRQLQIEEQQRITNDPDSSMTDAPNTVYRS</sequence>
<protein>
    <submittedName>
        <fullName evidence="2">Uncharacterized protein</fullName>
    </submittedName>
</protein>
<evidence type="ECO:0000256" key="1">
    <source>
        <dbReference type="SAM" id="MobiDB-lite"/>
    </source>
</evidence>
<evidence type="ECO:0000313" key="2">
    <source>
        <dbReference type="EMBL" id="KAL2827865.1"/>
    </source>
</evidence>
<keyword evidence="3" id="KW-1185">Reference proteome</keyword>
<feature type="region of interest" description="Disordered" evidence="1">
    <location>
        <begin position="1"/>
        <end position="100"/>
    </location>
</feature>
<accession>A0ABR4IJF4</accession>
<feature type="region of interest" description="Disordered" evidence="1">
    <location>
        <begin position="175"/>
        <end position="195"/>
    </location>
</feature>
<comment type="caution">
    <text evidence="2">The sequence shown here is derived from an EMBL/GenBank/DDBJ whole genome shotgun (WGS) entry which is preliminary data.</text>
</comment>
<proteinExistence type="predicted"/>
<dbReference type="Proteomes" id="UP001610446">
    <property type="component" value="Unassembled WGS sequence"/>
</dbReference>
<evidence type="ECO:0000313" key="3">
    <source>
        <dbReference type="Proteomes" id="UP001610446"/>
    </source>
</evidence>
<reference evidence="2 3" key="1">
    <citation type="submission" date="2024-07" db="EMBL/GenBank/DDBJ databases">
        <title>Section-level genome sequencing and comparative genomics of Aspergillus sections Usti and Cavernicolus.</title>
        <authorList>
            <consortium name="Lawrence Berkeley National Laboratory"/>
            <person name="Nybo J.L."/>
            <person name="Vesth T.C."/>
            <person name="Theobald S."/>
            <person name="Frisvad J.C."/>
            <person name="Larsen T.O."/>
            <person name="Kjaerboelling I."/>
            <person name="Rothschild-Mancinelli K."/>
            <person name="Lyhne E.K."/>
            <person name="Kogle M.E."/>
            <person name="Barry K."/>
            <person name="Clum A."/>
            <person name="Na H."/>
            <person name="Ledsgaard L."/>
            <person name="Lin J."/>
            <person name="Lipzen A."/>
            <person name="Kuo A."/>
            <person name="Riley R."/>
            <person name="Mondo S."/>
            <person name="Labutti K."/>
            <person name="Haridas S."/>
            <person name="Pangalinan J."/>
            <person name="Salamov A.A."/>
            <person name="Simmons B.A."/>
            <person name="Magnuson J.K."/>
            <person name="Chen J."/>
            <person name="Drula E."/>
            <person name="Henrissat B."/>
            <person name="Wiebenga A."/>
            <person name="Lubbers R.J."/>
            <person name="Gomes A.C."/>
            <person name="Makela M.R."/>
            <person name="Stajich J."/>
            <person name="Grigoriev I.V."/>
            <person name="Mortensen U.H."/>
            <person name="De Vries R.P."/>
            <person name="Baker S.E."/>
            <person name="Andersen M.R."/>
        </authorList>
    </citation>
    <scope>NUCLEOTIDE SEQUENCE [LARGE SCALE GENOMIC DNA]</scope>
    <source>
        <strain evidence="2 3">CBS 123904</strain>
    </source>
</reference>